<dbReference type="EMBL" id="CACRSU010000017">
    <property type="protein sequence ID" value="VYT11207.1"/>
    <property type="molecule type" value="Genomic_DNA"/>
</dbReference>
<accession>A0A6N2U0W2</accession>
<dbReference type="RefSeq" id="WP_138292335.1">
    <property type="nucleotide sequence ID" value="NZ_BAABZC010000002.1"/>
</dbReference>
<proteinExistence type="predicted"/>
<reference evidence="1" key="1">
    <citation type="submission" date="2019-11" db="EMBL/GenBank/DDBJ databases">
        <authorList>
            <person name="Feng L."/>
        </authorList>
    </citation>
    <scope>NUCLEOTIDE SEQUENCE</scope>
    <source>
        <strain evidence="1">BintestinalisLFYP9</strain>
    </source>
</reference>
<evidence type="ECO:0000313" key="1">
    <source>
        <dbReference type="EMBL" id="VYT11207.1"/>
    </source>
</evidence>
<protein>
    <submittedName>
        <fullName evidence="1">Uncharacterized protein</fullName>
    </submittedName>
</protein>
<organism evidence="1">
    <name type="scientific">Bacteroides intestinalis</name>
    <dbReference type="NCBI Taxonomy" id="329854"/>
    <lineage>
        <taxon>Bacteria</taxon>
        <taxon>Pseudomonadati</taxon>
        <taxon>Bacteroidota</taxon>
        <taxon>Bacteroidia</taxon>
        <taxon>Bacteroidales</taxon>
        <taxon>Bacteroidaceae</taxon>
        <taxon>Bacteroides</taxon>
    </lineage>
</organism>
<sequence length="415" mass="45810">MTLATKTGEVKFLQRGKRGMLPYPAGEYDLHTSYVCTDMLAPYVLYNGIYYVMNQVTTWVGQGVPSNINNPQKDYAVNGTKATWIPFEGYKAIYVEILMANFAKLASAVFYGQYQFSQYGEDASGSAVETEGGYKDFNPNDPMNSANAFRPNLMLDFLTGKVYCKSLDARGSIYTPYLNIPLEPDVETVIKVRGRMNGYITCLGVSTQSHTLSLPRAVDMDAGTELNLYYYVMPGRLAPSPTIKIYPDGEFLPHGLTEFRMRSNTEVQLKVVKIGTADADKMWMILNAPYNGSIDLFPCVLAQGYVTGTSTGATIVATTYDGSSLSVSRVAEGHYRIKIPSSWKMDHYKYIVMLTGIGAVSGGPNSPTKATLKEQSYEYFDVWVSDDSSVNDGSFSFMISDTYAWGNNGGFLTPT</sequence>
<gene>
    <name evidence="1" type="ORF">BILFYP9_01820</name>
</gene>
<dbReference type="AlphaFoldDB" id="A0A6N2U0W2"/>
<name>A0A6N2U0W2_9BACE</name>